<dbReference type="GO" id="GO:0007035">
    <property type="term" value="P:vacuolar acidification"/>
    <property type="evidence" value="ECO:0007669"/>
    <property type="project" value="TreeGrafter"/>
</dbReference>
<evidence type="ECO:0000256" key="5">
    <source>
        <dbReference type="ARBA" id="ARBA00022781"/>
    </source>
</evidence>
<dbReference type="AlphaFoldDB" id="A0A6P5WEX5"/>
<feature type="transmembrane region" description="Helical" evidence="9">
    <location>
        <begin position="684"/>
        <end position="706"/>
    </location>
</feature>
<evidence type="ECO:0000313" key="12">
    <source>
        <dbReference type="Proteomes" id="UP000515125"/>
    </source>
</evidence>
<dbReference type="GO" id="GO:0051117">
    <property type="term" value="F:ATPase binding"/>
    <property type="evidence" value="ECO:0007669"/>
    <property type="project" value="TreeGrafter"/>
</dbReference>
<organism evidence="12 13">
    <name type="scientific">Cyclospora cayetanensis</name>
    <dbReference type="NCBI Taxonomy" id="88456"/>
    <lineage>
        <taxon>Eukaryota</taxon>
        <taxon>Sar</taxon>
        <taxon>Alveolata</taxon>
        <taxon>Apicomplexa</taxon>
        <taxon>Conoidasida</taxon>
        <taxon>Coccidia</taxon>
        <taxon>Eucoccidiorida</taxon>
        <taxon>Eimeriorina</taxon>
        <taxon>Eimeriidae</taxon>
        <taxon>Cyclospora</taxon>
    </lineage>
</organism>
<feature type="transmembrane region" description="Helical" evidence="9">
    <location>
        <begin position="818"/>
        <end position="845"/>
    </location>
</feature>
<dbReference type="InterPro" id="IPR002490">
    <property type="entry name" value="V-ATPase_116kDa_su"/>
</dbReference>
<sequence>MSTLRSEPMVRGTMVLPSSLPVAHEMLERIGRLSAVQFVDMQANALVRPYNNYIQRIEEMERIIRFLHEEIRCLELATAATRGGDTAPLVVKAPKGGQSFLENGKGYILDRVEEALSRLYAQFVLFKGNNTNLQNEKNAALEEQCVLQVAVQQLRVGGAGGNTLYGQGPGRGFSGGPPAGGPRGDFQEDTEDIEDGRNLLFPQSGDEFMSLSASSKTGENAAVSAVAGMIALQDIPRFQRTLFRSTRGNAFSFFQPTDQKFTDPKTGADLQKNVFVVYHQGSTQSLLHEKIKRVCLAFNGHCYQWPSTLRQAKERLDALTDVIRDKEKALAAYENYFLGEISTLLDIPREGSSSLIEEWRMFCQKEKAIYAALNCFEGRDMTLRCSCWIPKAKEESVRMVLKSMKTEGDEQGSAFLLTEKQFSNAMPPTFFKSTEFTDPSQMLVDTYGVPRYQEANPAFLASVTFPFLFGVMYGDIGHGGIVFLLGLYLLFFSDYLKKNGGMFASFVPYRYLLALMGFFAFYAGFLYNDLFALGVDIFGTTWTEDGHEEINGGIRLRRIGEKTYPFGVDPAWKGATNELLMMNSIKMKLSVLIAVVHMGVGVLLKGLNAIHFKDKLDFFFEFIPQFIFLMTLIGYMNFMVLYKWVTPLTHNKPNLISAIINMCMMGEVTPDEELYPNQQTVERVLLVLIVLTVPVMFLVKPTILLLKSKQKKASSKKIDMALGDHDPEAGSNNDHNSGLAHHQSSGAGGGQGDEHEDAGAGDLYIFQMIETIEFVLGTISNTASYLRLWALSLAHQQLSLVFYSQTVVRALTMSDSTALVAVVLFFVFALFAFITFGVILCMDLLEVSLHALRLQWVEFQNKFFKGDGYKFDPLDFLAVVKPKAS</sequence>
<evidence type="ECO:0000256" key="4">
    <source>
        <dbReference type="ARBA" id="ARBA00022692"/>
    </source>
</evidence>
<reference evidence="13" key="1">
    <citation type="submission" date="2025-08" db="UniProtKB">
        <authorList>
            <consortium name="RefSeq"/>
        </authorList>
    </citation>
    <scope>IDENTIFICATION</scope>
</reference>
<dbReference type="Pfam" id="PF01496">
    <property type="entry name" value="V_ATPase_I"/>
    <property type="match status" value="1"/>
</dbReference>
<evidence type="ECO:0000256" key="10">
    <source>
        <dbReference type="SAM" id="Coils"/>
    </source>
</evidence>
<name>A0A6P5WEX5_9EIME</name>
<evidence type="ECO:0000256" key="8">
    <source>
        <dbReference type="ARBA" id="ARBA00023136"/>
    </source>
</evidence>
<evidence type="ECO:0000256" key="3">
    <source>
        <dbReference type="ARBA" id="ARBA00022448"/>
    </source>
</evidence>
<dbReference type="Proteomes" id="UP000515125">
    <property type="component" value="Unplaced"/>
</dbReference>
<keyword evidence="8 9" id="KW-0472">Membrane</keyword>
<comment type="similarity">
    <text evidence="2 9">Belongs to the V-ATPase 116 kDa subunit family.</text>
</comment>
<evidence type="ECO:0000313" key="13">
    <source>
        <dbReference type="RefSeq" id="XP_022593204.2"/>
    </source>
</evidence>
<feature type="transmembrane region" description="Helical" evidence="9">
    <location>
        <begin position="467"/>
        <end position="491"/>
    </location>
</feature>
<evidence type="ECO:0000256" key="2">
    <source>
        <dbReference type="ARBA" id="ARBA00009904"/>
    </source>
</evidence>
<dbReference type="PIRSF" id="PIRSF001293">
    <property type="entry name" value="ATP6V0A1"/>
    <property type="match status" value="1"/>
</dbReference>
<keyword evidence="12" id="KW-1185">Reference proteome</keyword>
<dbReference type="GeneID" id="34621396"/>
<keyword evidence="10" id="KW-0175">Coiled coil</keyword>
<evidence type="ECO:0000256" key="6">
    <source>
        <dbReference type="ARBA" id="ARBA00022989"/>
    </source>
</evidence>
<keyword evidence="3 9" id="KW-0813">Transport</keyword>
<dbReference type="RefSeq" id="XP_022593204.2">
    <property type="nucleotide sequence ID" value="XM_022734611.2"/>
</dbReference>
<feature type="coiled-coil region" evidence="10">
    <location>
        <begin position="50"/>
        <end position="77"/>
    </location>
</feature>
<comment type="subcellular location">
    <subcellularLocation>
        <location evidence="1">Membrane</location>
        <topology evidence="1">Multi-pass membrane protein</topology>
    </subcellularLocation>
</comment>
<feature type="transmembrane region" description="Helical" evidence="9">
    <location>
        <begin position="511"/>
        <end position="528"/>
    </location>
</feature>
<keyword evidence="6 9" id="KW-1133">Transmembrane helix</keyword>
<dbReference type="PANTHER" id="PTHR11629">
    <property type="entry name" value="VACUOLAR PROTON ATPASES"/>
    <property type="match status" value="1"/>
</dbReference>
<accession>A0A6P5WEX5</accession>
<dbReference type="PANTHER" id="PTHR11629:SF63">
    <property type="entry name" value="V-TYPE PROTON ATPASE SUBUNIT A"/>
    <property type="match status" value="1"/>
</dbReference>
<gene>
    <name evidence="13" type="primary">LOC34621396</name>
</gene>
<dbReference type="GO" id="GO:0000220">
    <property type="term" value="C:vacuolar proton-transporting V-type ATPase, V0 domain"/>
    <property type="evidence" value="ECO:0007669"/>
    <property type="project" value="InterPro"/>
</dbReference>
<comment type="function">
    <text evidence="9">Essential component of the vacuolar proton pump (V-ATPase), a multimeric enzyme that catalyzes the translocation of protons across the membranes. Required for assembly and activity of the V-ATPase.</text>
</comment>
<dbReference type="InterPro" id="IPR026028">
    <property type="entry name" value="V-type_ATPase_116kDa_su_euka"/>
</dbReference>
<proteinExistence type="inferred from homology"/>
<feature type="transmembrane region" description="Helical" evidence="9">
    <location>
        <begin position="622"/>
        <end position="645"/>
    </location>
</feature>
<evidence type="ECO:0000256" key="11">
    <source>
        <dbReference type="SAM" id="MobiDB-lite"/>
    </source>
</evidence>
<dbReference type="OrthoDB" id="10264220at2759"/>
<evidence type="ECO:0000256" key="9">
    <source>
        <dbReference type="RuleBase" id="RU361189"/>
    </source>
</evidence>
<keyword evidence="5 9" id="KW-0375">Hydrogen ion transport</keyword>
<evidence type="ECO:0000256" key="7">
    <source>
        <dbReference type="ARBA" id="ARBA00023065"/>
    </source>
</evidence>
<evidence type="ECO:0000256" key="1">
    <source>
        <dbReference type="ARBA" id="ARBA00004141"/>
    </source>
</evidence>
<keyword evidence="7 9" id="KW-0406">Ion transport</keyword>
<keyword evidence="4 9" id="KW-0812">Transmembrane</keyword>
<feature type="region of interest" description="Disordered" evidence="11">
    <location>
        <begin position="721"/>
        <end position="755"/>
    </location>
</feature>
<protein>
    <recommendedName>
        <fullName evidence="9">V-type proton ATPase subunit a</fullName>
    </recommendedName>
</protein>
<dbReference type="GO" id="GO:0046961">
    <property type="term" value="F:proton-transporting ATPase activity, rotational mechanism"/>
    <property type="evidence" value="ECO:0007669"/>
    <property type="project" value="InterPro"/>
</dbReference>
<feature type="transmembrane region" description="Helical" evidence="9">
    <location>
        <begin position="589"/>
        <end position="610"/>
    </location>
</feature>